<dbReference type="Pfam" id="PF20149">
    <property type="entry name" value="DUF6532"/>
    <property type="match status" value="1"/>
</dbReference>
<name>A0A9P7E4D4_9AGAM</name>
<feature type="domain" description="DUF6532" evidence="1">
    <location>
        <begin position="54"/>
        <end position="144"/>
    </location>
</feature>
<proteinExistence type="predicted"/>
<keyword evidence="3" id="KW-1185">Reference proteome</keyword>
<evidence type="ECO:0000259" key="1">
    <source>
        <dbReference type="Pfam" id="PF20149"/>
    </source>
</evidence>
<dbReference type="RefSeq" id="XP_041167995.1">
    <property type="nucleotide sequence ID" value="XM_041299523.1"/>
</dbReference>
<sequence>MVLFGSTVTKGGGGAICHVQSGPMAYGALHYYIWRNGELGRPTLDQALSSTILSTDPFQAPAILDTIAEAFFVDDASVGVKFHEKLVSTVEDRPDERELPVAMVALAGTAVRSVIMQYSSEKYDRDFNCELYSGIYKTLVGILNGIFDTSERKYHVLMNSVYKTVYGSKANVVCDLETDEALMFLDIDAMPESEEYVVGDER</sequence>
<comment type="caution">
    <text evidence="2">The sequence shown here is derived from an EMBL/GenBank/DDBJ whole genome shotgun (WGS) entry which is preliminary data.</text>
</comment>
<evidence type="ECO:0000313" key="2">
    <source>
        <dbReference type="EMBL" id="KAG1810330.1"/>
    </source>
</evidence>
<dbReference type="EMBL" id="JABBWE010000001">
    <property type="protein sequence ID" value="KAG1810330.1"/>
    <property type="molecule type" value="Genomic_DNA"/>
</dbReference>
<dbReference type="AlphaFoldDB" id="A0A9P7E4D4"/>
<dbReference type="Proteomes" id="UP000719766">
    <property type="component" value="Unassembled WGS sequence"/>
</dbReference>
<accession>A0A9P7E4D4</accession>
<protein>
    <recommendedName>
        <fullName evidence="1">DUF6532 domain-containing protein</fullName>
    </recommendedName>
</protein>
<dbReference type="OrthoDB" id="2693208at2759"/>
<gene>
    <name evidence="2" type="ORF">HD556DRAFT_1302656</name>
</gene>
<dbReference type="GeneID" id="64593287"/>
<evidence type="ECO:0000313" key="3">
    <source>
        <dbReference type="Proteomes" id="UP000719766"/>
    </source>
</evidence>
<reference evidence="2" key="1">
    <citation type="journal article" date="2020" name="New Phytol.">
        <title>Comparative genomics reveals dynamic genome evolution in host specialist ectomycorrhizal fungi.</title>
        <authorList>
            <person name="Lofgren L.A."/>
            <person name="Nguyen N.H."/>
            <person name="Vilgalys R."/>
            <person name="Ruytinx J."/>
            <person name="Liao H.L."/>
            <person name="Branco S."/>
            <person name="Kuo A."/>
            <person name="LaButti K."/>
            <person name="Lipzen A."/>
            <person name="Andreopoulos W."/>
            <person name="Pangilinan J."/>
            <person name="Riley R."/>
            <person name="Hundley H."/>
            <person name="Na H."/>
            <person name="Barry K."/>
            <person name="Grigoriev I.V."/>
            <person name="Stajich J.E."/>
            <person name="Kennedy P.G."/>
        </authorList>
    </citation>
    <scope>NUCLEOTIDE SEQUENCE</scope>
    <source>
        <strain evidence="2">S12</strain>
    </source>
</reference>
<dbReference type="InterPro" id="IPR045341">
    <property type="entry name" value="DUF6532"/>
</dbReference>
<organism evidence="2 3">
    <name type="scientific">Suillus plorans</name>
    <dbReference type="NCBI Taxonomy" id="116603"/>
    <lineage>
        <taxon>Eukaryota</taxon>
        <taxon>Fungi</taxon>
        <taxon>Dikarya</taxon>
        <taxon>Basidiomycota</taxon>
        <taxon>Agaricomycotina</taxon>
        <taxon>Agaricomycetes</taxon>
        <taxon>Agaricomycetidae</taxon>
        <taxon>Boletales</taxon>
        <taxon>Suillineae</taxon>
        <taxon>Suillaceae</taxon>
        <taxon>Suillus</taxon>
    </lineage>
</organism>